<evidence type="ECO:0000313" key="3">
    <source>
        <dbReference type="Proteomes" id="UP000785613"/>
    </source>
</evidence>
<evidence type="ECO:0000313" key="2">
    <source>
        <dbReference type="EMBL" id="NHZ38353.1"/>
    </source>
</evidence>
<organism evidence="2 3">
    <name type="scientific">Massilia rubra</name>
    <dbReference type="NCBI Taxonomy" id="2607910"/>
    <lineage>
        <taxon>Bacteria</taxon>
        <taxon>Pseudomonadati</taxon>
        <taxon>Pseudomonadota</taxon>
        <taxon>Betaproteobacteria</taxon>
        <taxon>Burkholderiales</taxon>
        <taxon>Oxalobacteraceae</taxon>
        <taxon>Telluria group</taxon>
        <taxon>Massilia</taxon>
    </lineage>
</organism>
<protein>
    <recommendedName>
        <fullName evidence="1">Primase C-terminal 2 domain-containing protein</fullName>
    </recommendedName>
</protein>
<name>A0ABX0LU15_9BURK</name>
<dbReference type="EMBL" id="VUYU01000046">
    <property type="protein sequence ID" value="NHZ38353.1"/>
    <property type="molecule type" value="Genomic_DNA"/>
</dbReference>
<dbReference type="Proteomes" id="UP000785613">
    <property type="component" value="Unassembled WGS sequence"/>
</dbReference>
<accession>A0ABX0LU15</accession>
<proteinExistence type="predicted"/>
<evidence type="ECO:0000259" key="1">
    <source>
        <dbReference type="Pfam" id="PF08707"/>
    </source>
</evidence>
<comment type="caution">
    <text evidence="2">The sequence shown here is derived from an EMBL/GenBank/DDBJ whole genome shotgun (WGS) entry which is preliminary data.</text>
</comment>
<dbReference type="Pfam" id="PF08707">
    <property type="entry name" value="PriCT_2"/>
    <property type="match status" value="1"/>
</dbReference>
<dbReference type="InterPro" id="IPR014819">
    <property type="entry name" value="PriCT_2"/>
</dbReference>
<dbReference type="RefSeq" id="WP_167232800.1">
    <property type="nucleotide sequence ID" value="NZ_VUYU01000046.1"/>
</dbReference>
<reference evidence="2 3" key="1">
    <citation type="submission" date="2019-09" db="EMBL/GenBank/DDBJ databases">
        <title>Taxonomy of Antarctic Massilia spp.: description of Massilia rubra sp. nov., Massilia aquatica sp. nov., Massilia mucilaginosa sp. nov., Massilia frigida sp. nov. isolated from streams, lakes and regoliths.</title>
        <authorList>
            <person name="Holochova P."/>
            <person name="Sedlacek I."/>
            <person name="Kralova S."/>
            <person name="Maslanova I."/>
            <person name="Busse H.-J."/>
            <person name="Stankova E."/>
            <person name="Vrbovska V."/>
            <person name="Kovarovic V."/>
            <person name="Bartak M."/>
            <person name="Svec P."/>
            <person name="Pantucek R."/>
        </authorList>
    </citation>
    <scope>NUCLEOTIDE SEQUENCE [LARGE SCALE GENOMIC DNA]</scope>
    <source>
        <strain evidence="2 3">CCM 8692</strain>
    </source>
</reference>
<keyword evidence="3" id="KW-1185">Reference proteome</keyword>
<sequence>MLHEKAASALHSIAPNERATWVRMAMALKSEFGDDAFDTWNAWSKGAGSYCRKSALAVWRSIGSAGHVRIGTLYREAAANGWRYAEDGLMPPIARRDESASEADVDVDVAEDARKARAAVAAAVAAKKYLTECQPKTHPYLASKDLPNAIGLVRGPALIVPMYDFLTGELVGTQRIDWLAEEQRWAKRMAWGMRVKGAALRLGNQRAQETFFCEGLATGLSIELALRRLRLNASVVVCFNDWNLAHVASLEKGRAFVFADNDGSLAGENAAKKTGLPFCMSDVVGEDANDLLQRAGVVELCRLIIDVRRRSG</sequence>
<gene>
    <name evidence="2" type="ORF">F0185_32930</name>
</gene>
<feature type="domain" description="Primase C-terminal 2" evidence="1">
    <location>
        <begin position="7"/>
        <end position="77"/>
    </location>
</feature>